<feature type="signal peptide" evidence="1">
    <location>
        <begin position="1"/>
        <end position="15"/>
    </location>
</feature>
<keyword evidence="1" id="KW-0732">Signal</keyword>
<keyword evidence="3" id="KW-1185">Reference proteome</keyword>
<feature type="chain" id="PRO_5042893579" evidence="1">
    <location>
        <begin position="16"/>
        <end position="212"/>
    </location>
</feature>
<proteinExistence type="predicted"/>
<dbReference type="Proteomes" id="UP001328107">
    <property type="component" value="Unassembled WGS sequence"/>
</dbReference>
<comment type="caution">
    <text evidence="2">The sequence shown here is derived from an EMBL/GenBank/DDBJ whole genome shotgun (WGS) entry which is preliminary data.</text>
</comment>
<dbReference type="AlphaFoldDB" id="A0AAN5DB04"/>
<reference evidence="3" key="1">
    <citation type="submission" date="2022-10" db="EMBL/GenBank/DDBJ databases">
        <title>Genome assembly of Pristionchus species.</title>
        <authorList>
            <person name="Yoshida K."/>
            <person name="Sommer R.J."/>
        </authorList>
    </citation>
    <scope>NUCLEOTIDE SEQUENCE [LARGE SCALE GENOMIC DNA]</scope>
    <source>
        <strain evidence="3">RS5460</strain>
    </source>
</reference>
<evidence type="ECO:0000256" key="1">
    <source>
        <dbReference type="SAM" id="SignalP"/>
    </source>
</evidence>
<evidence type="ECO:0000313" key="3">
    <source>
        <dbReference type="Proteomes" id="UP001328107"/>
    </source>
</evidence>
<organism evidence="2 3">
    <name type="scientific">Pristionchus mayeri</name>
    <dbReference type="NCBI Taxonomy" id="1317129"/>
    <lineage>
        <taxon>Eukaryota</taxon>
        <taxon>Metazoa</taxon>
        <taxon>Ecdysozoa</taxon>
        <taxon>Nematoda</taxon>
        <taxon>Chromadorea</taxon>
        <taxon>Rhabditida</taxon>
        <taxon>Rhabditina</taxon>
        <taxon>Diplogasteromorpha</taxon>
        <taxon>Diplogasteroidea</taxon>
        <taxon>Neodiplogasteridae</taxon>
        <taxon>Pristionchus</taxon>
    </lineage>
</organism>
<dbReference type="EMBL" id="BTRK01000006">
    <property type="protein sequence ID" value="GMR59749.1"/>
    <property type="molecule type" value="Genomic_DNA"/>
</dbReference>
<name>A0AAN5DB04_9BILA</name>
<gene>
    <name evidence="2" type="ORF">PMAYCL1PPCAC_29944</name>
</gene>
<sequence length="212" mass="21820">MKALLLFLTIPVVGSDRVIREKVGQTVPSSIAASSGASTTTTLEKTSTGDATFFIPPSGSTTQQGVFSFDSNNPLTVSTRSIDGNGGMYGASLGGFGGYSPFVEAAPSPFAAPGNPFMGGFGGSPIYGGGATPIVMGGTSPGGMFGGADPSSMMNPMALYQQMIYYRQMAQFLLGARSGGSYAAPAPSPFPASPFPYARYILRDKLKTTMKD</sequence>
<accession>A0AAN5DB04</accession>
<evidence type="ECO:0000313" key="2">
    <source>
        <dbReference type="EMBL" id="GMR59749.1"/>
    </source>
</evidence>
<protein>
    <submittedName>
        <fullName evidence="2">Uncharacterized protein</fullName>
    </submittedName>
</protein>